<dbReference type="EMBL" id="ASPP01020135">
    <property type="protein sequence ID" value="ETO14260.1"/>
    <property type="molecule type" value="Genomic_DNA"/>
</dbReference>
<organism evidence="1 2">
    <name type="scientific">Reticulomyxa filosa</name>
    <dbReference type="NCBI Taxonomy" id="46433"/>
    <lineage>
        <taxon>Eukaryota</taxon>
        <taxon>Sar</taxon>
        <taxon>Rhizaria</taxon>
        <taxon>Retaria</taxon>
        <taxon>Foraminifera</taxon>
        <taxon>Monothalamids</taxon>
        <taxon>Reticulomyxidae</taxon>
        <taxon>Reticulomyxa</taxon>
    </lineage>
</organism>
<evidence type="ECO:0000313" key="1">
    <source>
        <dbReference type="EMBL" id="ETO14260.1"/>
    </source>
</evidence>
<evidence type="ECO:0000313" key="2">
    <source>
        <dbReference type="Proteomes" id="UP000023152"/>
    </source>
</evidence>
<keyword evidence="2" id="KW-1185">Reference proteome</keyword>
<proteinExistence type="predicted"/>
<reference evidence="1 2" key="1">
    <citation type="journal article" date="2013" name="Curr. Biol.">
        <title>The Genome of the Foraminiferan Reticulomyxa filosa.</title>
        <authorList>
            <person name="Glockner G."/>
            <person name="Hulsmann N."/>
            <person name="Schleicher M."/>
            <person name="Noegel A.A."/>
            <person name="Eichinger L."/>
            <person name="Gallinger C."/>
            <person name="Pawlowski J."/>
            <person name="Sierra R."/>
            <person name="Euteneuer U."/>
            <person name="Pillet L."/>
            <person name="Moustafa A."/>
            <person name="Platzer M."/>
            <person name="Groth M."/>
            <person name="Szafranski K."/>
            <person name="Schliwa M."/>
        </authorList>
    </citation>
    <scope>NUCLEOTIDE SEQUENCE [LARGE SCALE GENOMIC DNA]</scope>
</reference>
<gene>
    <name evidence="1" type="ORF">RFI_23109</name>
</gene>
<name>X6MMF0_RETFI</name>
<sequence length="141" mass="17067">MRSIVIFILYYLFKKDFQACADKLKEDCGIVLRHWQKENTILYLHISKKAKKSFYNGNVEEKKKDDYLLSNLGKITEKMKTELKKCGIKLYSISNMYTAKEYLSMHWSKYTILYLNKFSMRKIFKYVKRSTRRFIRVNSKK</sequence>
<comment type="caution">
    <text evidence="1">The sequence shown here is derived from an EMBL/GenBank/DDBJ whole genome shotgun (WGS) entry which is preliminary data.</text>
</comment>
<accession>X6MMF0</accession>
<dbReference type="AlphaFoldDB" id="X6MMF0"/>
<protein>
    <submittedName>
        <fullName evidence="1">Uncharacterized protein</fullName>
    </submittedName>
</protein>
<dbReference type="Proteomes" id="UP000023152">
    <property type="component" value="Unassembled WGS sequence"/>
</dbReference>